<dbReference type="Proteomes" id="UP000649151">
    <property type="component" value="Unassembled WGS sequence"/>
</dbReference>
<dbReference type="Pfam" id="PF11213">
    <property type="entry name" value="DUF3006"/>
    <property type="match status" value="1"/>
</dbReference>
<dbReference type="EMBL" id="JACOQK010000001">
    <property type="protein sequence ID" value="MBC5787206.1"/>
    <property type="molecule type" value="Genomic_DNA"/>
</dbReference>
<dbReference type="Gene3D" id="6.20.120.50">
    <property type="match status" value="1"/>
</dbReference>
<accession>A0ABR7IQ08</accession>
<dbReference type="InterPro" id="IPR021377">
    <property type="entry name" value="DUF3006"/>
</dbReference>
<reference evidence="1 2" key="1">
    <citation type="submission" date="2020-08" db="EMBL/GenBank/DDBJ databases">
        <title>Genome public.</title>
        <authorList>
            <person name="Liu C."/>
            <person name="Sun Q."/>
        </authorList>
    </citation>
    <scope>NUCLEOTIDE SEQUENCE [LARGE SCALE GENOMIC DNA]</scope>
    <source>
        <strain evidence="1 2">NSJ-27</strain>
    </source>
</reference>
<protein>
    <submittedName>
        <fullName evidence="1">DUF3006 domain-containing protein</fullName>
    </submittedName>
</protein>
<evidence type="ECO:0000313" key="1">
    <source>
        <dbReference type="EMBL" id="MBC5787206.1"/>
    </source>
</evidence>
<evidence type="ECO:0000313" key="2">
    <source>
        <dbReference type="Proteomes" id="UP000649151"/>
    </source>
</evidence>
<name>A0ABR7IQ08_9CLOT</name>
<organism evidence="1 2">
    <name type="scientific">Clostridium facile</name>
    <dbReference type="NCBI Taxonomy" id="2763035"/>
    <lineage>
        <taxon>Bacteria</taxon>
        <taxon>Bacillati</taxon>
        <taxon>Bacillota</taxon>
        <taxon>Clostridia</taxon>
        <taxon>Eubacteriales</taxon>
        <taxon>Clostridiaceae</taxon>
        <taxon>Clostridium</taxon>
    </lineage>
</organism>
<sequence length="71" mass="8490">MWSVDRIENGIAVLENDHRIRKKVPLDQLPVDVTEGDVLVVQDDNYVVDQQETNRRREQAFQLQQRLFRKQ</sequence>
<proteinExistence type="predicted"/>
<comment type="caution">
    <text evidence="1">The sequence shown here is derived from an EMBL/GenBank/DDBJ whole genome shotgun (WGS) entry which is preliminary data.</text>
</comment>
<dbReference type="RefSeq" id="WP_186996257.1">
    <property type="nucleotide sequence ID" value="NZ_JACOQK010000001.1"/>
</dbReference>
<keyword evidence="2" id="KW-1185">Reference proteome</keyword>
<gene>
    <name evidence="1" type="ORF">H8Z77_04090</name>
</gene>